<evidence type="ECO:0000256" key="1">
    <source>
        <dbReference type="ARBA" id="ARBA00023015"/>
    </source>
</evidence>
<evidence type="ECO:0000313" key="5">
    <source>
        <dbReference type="EMBL" id="EEG76164.1"/>
    </source>
</evidence>
<keyword evidence="1" id="KW-0805">Transcription regulation</keyword>
<dbReference type="AlphaFoldDB" id="C0GKJ7"/>
<dbReference type="GO" id="GO:0003700">
    <property type="term" value="F:DNA-binding transcription factor activity"/>
    <property type="evidence" value="ECO:0007669"/>
    <property type="project" value="InterPro"/>
</dbReference>
<reference evidence="5 6" key="1">
    <citation type="submission" date="2009-02" db="EMBL/GenBank/DDBJ databases">
        <title>Sequencing of the draft genome and assembly of Dethiobacter alkaliphilus AHT 1.</title>
        <authorList>
            <consortium name="US DOE Joint Genome Institute (JGI-PGF)"/>
            <person name="Lucas S."/>
            <person name="Copeland A."/>
            <person name="Lapidus A."/>
            <person name="Glavina del Rio T."/>
            <person name="Dalin E."/>
            <person name="Tice H."/>
            <person name="Bruce D."/>
            <person name="Goodwin L."/>
            <person name="Pitluck S."/>
            <person name="Larimer F."/>
            <person name="Land M.L."/>
            <person name="Hauser L."/>
            <person name="Muyzer G."/>
        </authorList>
    </citation>
    <scope>NUCLEOTIDE SEQUENCE [LARGE SCALE GENOMIC DNA]</scope>
    <source>
        <strain evidence="5 6">AHT 1</strain>
    </source>
</reference>
<dbReference type="Gene3D" id="1.10.10.10">
    <property type="entry name" value="Winged helix-like DNA-binding domain superfamily/Winged helix DNA-binding domain"/>
    <property type="match status" value="1"/>
</dbReference>
<dbReference type="InterPro" id="IPR036388">
    <property type="entry name" value="WH-like_DNA-bd_sf"/>
</dbReference>
<dbReference type="PROSITE" id="PS50995">
    <property type="entry name" value="HTH_MARR_2"/>
    <property type="match status" value="1"/>
</dbReference>
<comment type="caution">
    <text evidence="5">The sequence shown here is derived from an EMBL/GenBank/DDBJ whole genome shotgun (WGS) entry which is preliminary data.</text>
</comment>
<proteinExistence type="predicted"/>
<gene>
    <name evidence="5" type="ORF">DealDRAFT_3006</name>
</gene>
<dbReference type="GO" id="GO:0003677">
    <property type="term" value="F:DNA binding"/>
    <property type="evidence" value="ECO:0007669"/>
    <property type="project" value="UniProtKB-KW"/>
</dbReference>
<sequence>MTEQQYEAFTKAFQEIFPKLMHYLEAEEMRELTGLGITPGQINALLILYIQDDLTMGALSQEIYLAESAATRLVDRLVKLNLVKRKGDEKDRRVVRVYLTSYGRQLASLVFERRNRRFGNLAERLTETERDNLITSVKAVLRVFEEMEAEAAAKIQAKGEKTVKEKKE</sequence>
<dbReference type="eggNOG" id="COG1846">
    <property type="taxonomic scope" value="Bacteria"/>
</dbReference>
<dbReference type="Pfam" id="PF12802">
    <property type="entry name" value="MarR_2"/>
    <property type="match status" value="1"/>
</dbReference>
<evidence type="ECO:0000259" key="4">
    <source>
        <dbReference type="PROSITE" id="PS50995"/>
    </source>
</evidence>
<dbReference type="PANTHER" id="PTHR42756">
    <property type="entry name" value="TRANSCRIPTIONAL REGULATOR, MARR"/>
    <property type="match status" value="1"/>
</dbReference>
<organism evidence="5 6">
    <name type="scientific">Dethiobacter alkaliphilus AHT 1</name>
    <dbReference type="NCBI Taxonomy" id="555088"/>
    <lineage>
        <taxon>Bacteria</taxon>
        <taxon>Bacillati</taxon>
        <taxon>Bacillota</taxon>
        <taxon>Dethiobacteria</taxon>
        <taxon>Dethiobacterales</taxon>
        <taxon>Dethiobacteraceae</taxon>
        <taxon>Dethiobacter</taxon>
    </lineage>
</organism>
<dbReference type="SMART" id="SM00347">
    <property type="entry name" value="HTH_MARR"/>
    <property type="match status" value="1"/>
</dbReference>
<dbReference type="RefSeq" id="WP_008518973.1">
    <property type="nucleotide sequence ID" value="NZ_ACJM01000024.1"/>
</dbReference>
<name>C0GKJ7_DETAL</name>
<dbReference type="STRING" id="555088.DealDRAFT_3006"/>
<dbReference type="PANTHER" id="PTHR42756:SF1">
    <property type="entry name" value="TRANSCRIPTIONAL REPRESSOR OF EMRAB OPERON"/>
    <property type="match status" value="1"/>
</dbReference>
<dbReference type="Proteomes" id="UP000006443">
    <property type="component" value="Unassembled WGS sequence"/>
</dbReference>
<dbReference type="SUPFAM" id="SSF46785">
    <property type="entry name" value="Winged helix' DNA-binding domain"/>
    <property type="match status" value="1"/>
</dbReference>
<evidence type="ECO:0000313" key="6">
    <source>
        <dbReference type="Proteomes" id="UP000006443"/>
    </source>
</evidence>
<evidence type="ECO:0000256" key="3">
    <source>
        <dbReference type="ARBA" id="ARBA00023163"/>
    </source>
</evidence>
<dbReference type="InterPro" id="IPR036390">
    <property type="entry name" value="WH_DNA-bd_sf"/>
</dbReference>
<accession>C0GKJ7</accession>
<evidence type="ECO:0000256" key="2">
    <source>
        <dbReference type="ARBA" id="ARBA00023125"/>
    </source>
</evidence>
<dbReference type="InterPro" id="IPR000835">
    <property type="entry name" value="HTH_MarR-typ"/>
</dbReference>
<keyword evidence="6" id="KW-1185">Reference proteome</keyword>
<dbReference type="EMBL" id="ACJM01000024">
    <property type="protein sequence ID" value="EEG76164.1"/>
    <property type="molecule type" value="Genomic_DNA"/>
</dbReference>
<protein>
    <submittedName>
        <fullName evidence="5">Transcriptional regulator, MarR family</fullName>
    </submittedName>
</protein>
<feature type="domain" description="HTH marR-type" evidence="4">
    <location>
        <begin position="6"/>
        <end position="142"/>
    </location>
</feature>
<keyword evidence="3" id="KW-0804">Transcription</keyword>
<keyword evidence="2" id="KW-0238">DNA-binding</keyword>
<dbReference type="PRINTS" id="PR00598">
    <property type="entry name" value="HTHMARR"/>
</dbReference>